<dbReference type="PANTHER" id="PTHR13430:SF4">
    <property type="entry name" value="AUTOPHAGY-RELATED PROTEIN 13"/>
    <property type="match status" value="1"/>
</dbReference>
<evidence type="ECO:0000256" key="6">
    <source>
        <dbReference type="ARBA" id="ARBA00023006"/>
    </source>
</evidence>
<dbReference type="AlphaFoldDB" id="A0A6P3ED78"/>
<dbReference type="Gene3D" id="3.30.900.10">
    <property type="entry name" value="HORMA domain"/>
    <property type="match status" value="1"/>
</dbReference>
<evidence type="ECO:0000256" key="8">
    <source>
        <dbReference type="SAM" id="MobiDB-lite"/>
    </source>
</evidence>
<dbReference type="Proteomes" id="UP000664991">
    <property type="component" value="Chromosome 15"/>
</dbReference>
<evidence type="ECO:0000313" key="10">
    <source>
        <dbReference type="Proteomes" id="UP000664991"/>
    </source>
</evidence>
<dbReference type="GO" id="GO:0034497">
    <property type="term" value="P:protein localization to phagophore assembly site"/>
    <property type="evidence" value="ECO:0007669"/>
    <property type="project" value="TreeGrafter"/>
</dbReference>
<dbReference type="GO" id="GO:0010508">
    <property type="term" value="P:positive regulation of autophagy"/>
    <property type="evidence" value="ECO:0007669"/>
    <property type="project" value="UniProtKB-ARBA"/>
</dbReference>
<dbReference type="GO" id="GO:0000423">
    <property type="term" value="P:mitophagy"/>
    <property type="evidence" value="ECO:0007669"/>
    <property type="project" value="TreeGrafter"/>
</dbReference>
<evidence type="ECO:0000256" key="2">
    <source>
        <dbReference type="ARBA" id="ARBA00004514"/>
    </source>
</evidence>
<dbReference type="EMBL" id="JAEMGP010000015">
    <property type="protein sequence ID" value="KAG5200025.1"/>
    <property type="molecule type" value="Genomic_DNA"/>
</dbReference>
<accession>A0A6P3ED78</accession>
<dbReference type="GO" id="GO:0000407">
    <property type="term" value="C:phagophore assembly site"/>
    <property type="evidence" value="ECO:0007669"/>
    <property type="project" value="UniProtKB-SubCell"/>
</dbReference>
<comment type="caution">
    <text evidence="9">The sequence shown here is derived from an EMBL/GenBank/DDBJ whole genome shotgun (WGS) entry which is preliminary data.</text>
</comment>
<evidence type="ECO:0000256" key="5">
    <source>
        <dbReference type="ARBA" id="ARBA00022490"/>
    </source>
</evidence>
<evidence type="ECO:0000313" key="9">
    <source>
        <dbReference type="EMBL" id="KAG5200025.1"/>
    </source>
</evidence>
<dbReference type="FunFam" id="3.30.900.10:FF:000001">
    <property type="entry name" value="Autophagy-related protein 13"/>
    <property type="match status" value="1"/>
</dbReference>
<reference evidence="9 10" key="1">
    <citation type="submission" date="2020-12" db="EMBL/GenBank/DDBJ databases">
        <title>De novo assembly of Tibetan sheep genome.</title>
        <authorList>
            <person name="Li X."/>
        </authorList>
    </citation>
    <scope>NUCLEOTIDE SEQUENCE [LARGE SCALE GENOMIC DNA]</scope>
    <source>
        <tissue evidence="9">Heart</tissue>
    </source>
</reference>
<dbReference type="GO" id="GO:0005829">
    <property type="term" value="C:cytosol"/>
    <property type="evidence" value="ECO:0007669"/>
    <property type="project" value="UniProtKB-SubCell"/>
</dbReference>
<feature type="region of interest" description="Disordered" evidence="8">
    <location>
        <begin position="369"/>
        <end position="403"/>
    </location>
</feature>
<evidence type="ECO:0000256" key="7">
    <source>
        <dbReference type="ARBA" id="ARBA00025190"/>
    </source>
</evidence>
<keyword evidence="6" id="KW-0072">Autophagy</keyword>
<dbReference type="GO" id="GO:0042127">
    <property type="term" value="P:regulation of cell population proliferation"/>
    <property type="evidence" value="ECO:0007669"/>
    <property type="project" value="UniProtKB-ARBA"/>
</dbReference>
<evidence type="ECO:0000256" key="3">
    <source>
        <dbReference type="ARBA" id="ARBA00007341"/>
    </source>
</evidence>
<dbReference type="GO" id="GO:0034727">
    <property type="term" value="P:piecemeal microautophagy of the nucleus"/>
    <property type="evidence" value="ECO:0007669"/>
    <property type="project" value="TreeGrafter"/>
</dbReference>
<evidence type="ECO:0000256" key="4">
    <source>
        <dbReference type="ARBA" id="ARBA00013801"/>
    </source>
</evidence>
<dbReference type="PANTHER" id="PTHR13430">
    <property type="match status" value="1"/>
</dbReference>
<dbReference type="InterPro" id="IPR036570">
    <property type="entry name" value="HORMA_dom_sf"/>
</dbReference>
<name>A0A6P3ED78_SHEEP</name>
<protein>
    <recommendedName>
        <fullName evidence="4">Autophagy-related protein 13</fullName>
    </recommendedName>
</protein>
<comment type="function">
    <text evidence="7">Autophagy factor required for autophagosome formation and mitophagy. Target of the TOR kinase signaling pathway that regulates autophagy through the control of the phosphorylation status of ATG13 and ULK1, and the regulation of the ATG13-ULK1-RB1CC1 complex. Through its regulation of ULK1 activity, plays a role in the regulation of the kinase activity of mTORC1 and cell proliferation.</text>
</comment>
<organism evidence="9 10">
    <name type="scientific">Ovis aries</name>
    <name type="common">Sheep</name>
    <dbReference type="NCBI Taxonomy" id="9940"/>
    <lineage>
        <taxon>Eukaryota</taxon>
        <taxon>Metazoa</taxon>
        <taxon>Chordata</taxon>
        <taxon>Craniata</taxon>
        <taxon>Vertebrata</taxon>
        <taxon>Euteleostomi</taxon>
        <taxon>Mammalia</taxon>
        <taxon>Eutheria</taxon>
        <taxon>Laurasiatheria</taxon>
        <taxon>Artiodactyla</taxon>
        <taxon>Ruminantia</taxon>
        <taxon>Pecora</taxon>
        <taxon>Bovidae</taxon>
        <taxon>Caprinae</taxon>
        <taxon>Ovis</taxon>
    </lineage>
</organism>
<dbReference type="OrthoDB" id="70161at2759"/>
<feature type="region of interest" description="Disordered" evidence="8">
    <location>
        <begin position="254"/>
        <end position="324"/>
    </location>
</feature>
<comment type="similarity">
    <text evidence="3">Belongs to the ATG13 family. Metazoan subfamily.</text>
</comment>
<dbReference type="KEGG" id="oas:101115063"/>
<gene>
    <name evidence="9" type="ORF">JEQ12_006504</name>
</gene>
<feature type="compositionally biased region" description="Polar residues" evidence="8">
    <location>
        <begin position="305"/>
        <end position="319"/>
    </location>
</feature>
<dbReference type="InterPro" id="IPR040182">
    <property type="entry name" value="ATG13"/>
</dbReference>
<sequence>METDLNSQDRKDLDKFIKFFALKTVQVIVQARLGEKICTRSSSSPTGSDWFNLAIKDIPEVTHEAKKALAGQLPAVGRSMCVEISLKTSEGDSMELEIWCLEMNEKCDKEIKVSYAVYNRLSLLLKSLLAITRVTPAYRLSRKQGHEYVILYRIYFGDVQLNGLGEGFQTVRVGTVGTPVGTITLSCAYRINLAFMSTRHFERTPPIMGIIIDHFVDRPYPSSSPMHPCNYRTTGEDTGVTCPSVEDSQEVCATSFSTSPPSQLMVPGKEGGVPLGPSQPAHGAQADQERLATYTPSDGAHCAATPSSSEDAETVSNGSEGRASPHDVLETIFVRKVGAFVNKPINQVTLTSLDIPFAMFAPKTLELEDADPMVNPPDSPETTSPLQGSLHSDGSSGGSSGHTQDDFVMIDFKPAFSKDDILPMDLGTFYREFQNPPQLSSLSLDIGAQSMAEDLDSLPEKLAAHEKNVREFDAFVETLQ</sequence>
<evidence type="ECO:0000256" key="1">
    <source>
        <dbReference type="ARBA" id="ARBA00004329"/>
    </source>
</evidence>
<dbReference type="GO" id="GO:1990316">
    <property type="term" value="C:Atg1/ULK1 kinase complex"/>
    <property type="evidence" value="ECO:0007669"/>
    <property type="project" value="UniProtKB-ARBA"/>
</dbReference>
<keyword evidence="5" id="KW-0963">Cytoplasm</keyword>
<comment type="subcellular location">
    <subcellularLocation>
        <location evidence="2">Cytoplasm</location>
        <location evidence="2">Cytosol</location>
    </subcellularLocation>
    <subcellularLocation>
        <location evidence="1">Preautophagosomal structure</location>
    </subcellularLocation>
</comment>
<proteinExistence type="inferred from homology"/>